<reference evidence="1" key="3">
    <citation type="submission" date="2025-09" db="UniProtKB">
        <authorList>
            <consortium name="Ensembl"/>
        </authorList>
    </citation>
    <scope>IDENTIFICATION</scope>
</reference>
<accession>A0A3P8WLA8</accession>
<dbReference type="Proteomes" id="UP000265120">
    <property type="component" value="Chromosome 18"/>
</dbReference>
<evidence type="ECO:0000313" key="1">
    <source>
        <dbReference type="Ensembl" id="ENSCSEP00000027539.1"/>
    </source>
</evidence>
<dbReference type="Ensembl" id="ENSCSET00000027908.1">
    <property type="protein sequence ID" value="ENSCSEP00000027539.1"/>
    <property type="gene ID" value="ENSCSEG00000017599.1"/>
</dbReference>
<keyword evidence="2" id="KW-1185">Reference proteome</keyword>
<name>A0A3P8WLA8_CYNSE</name>
<evidence type="ECO:0000313" key="2">
    <source>
        <dbReference type="Proteomes" id="UP000265120"/>
    </source>
</evidence>
<proteinExistence type="predicted"/>
<protein>
    <submittedName>
        <fullName evidence="1">Uncharacterized protein</fullName>
    </submittedName>
</protein>
<dbReference type="AlphaFoldDB" id="A0A3P8WLA8"/>
<sequence length="94" mass="10702">REETKEERECYSVGGWWENHGGIEEGGNNSLSINQPVRYMVDWHVKYNYCSGANAPGQKPIRPSITFGRSTDDANNELTACTFIMRFHLHLAVL</sequence>
<dbReference type="InParanoid" id="A0A3P8WLA8"/>
<reference evidence="1 2" key="1">
    <citation type="journal article" date="2014" name="Nat. Genet.">
        <title>Whole-genome sequence of a flatfish provides insights into ZW sex chromosome evolution and adaptation to a benthic lifestyle.</title>
        <authorList>
            <person name="Chen S."/>
            <person name="Zhang G."/>
            <person name="Shao C."/>
            <person name="Huang Q."/>
            <person name="Liu G."/>
            <person name="Zhang P."/>
            <person name="Song W."/>
            <person name="An N."/>
            <person name="Chalopin D."/>
            <person name="Volff J.N."/>
            <person name="Hong Y."/>
            <person name="Li Q."/>
            <person name="Sha Z."/>
            <person name="Zhou H."/>
            <person name="Xie M."/>
            <person name="Yu Q."/>
            <person name="Liu Y."/>
            <person name="Xiang H."/>
            <person name="Wang N."/>
            <person name="Wu K."/>
            <person name="Yang C."/>
            <person name="Zhou Q."/>
            <person name="Liao X."/>
            <person name="Yang L."/>
            <person name="Hu Q."/>
            <person name="Zhang J."/>
            <person name="Meng L."/>
            <person name="Jin L."/>
            <person name="Tian Y."/>
            <person name="Lian J."/>
            <person name="Yang J."/>
            <person name="Miao G."/>
            <person name="Liu S."/>
            <person name="Liang Z."/>
            <person name="Yan F."/>
            <person name="Li Y."/>
            <person name="Sun B."/>
            <person name="Zhang H."/>
            <person name="Zhang J."/>
            <person name="Zhu Y."/>
            <person name="Du M."/>
            <person name="Zhao Y."/>
            <person name="Schartl M."/>
            <person name="Tang Q."/>
            <person name="Wang J."/>
        </authorList>
    </citation>
    <scope>NUCLEOTIDE SEQUENCE</scope>
</reference>
<organism evidence="1 2">
    <name type="scientific">Cynoglossus semilaevis</name>
    <name type="common">Tongue sole</name>
    <dbReference type="NCBI Taxonomy" id="244447"/>
    <lineage>
        <taxon>Eukaryota</taxon>
        <taxon>Metazoa</taxon>
        <taxon>Chordata</taxon>
        <taxon>Craniata</taxon>
        <taxon>Vertebrata</taxon>
        <taxon>Euteleostomi</taxon>
        <taxon>Actinopterygii</taxon>
        <taxon>Neopterygii</taxon>
        <taxon>Teleostei</taxon>
        <taxon>Neoteleostei</taxon>
        <taxon>Acanthomorphata</taxon>
        <taxon>Carangaria</taxon>
        <taxon>Pleuronectiformes</taxon>
        <taxon>Pleuronectoidei</taxon>
        <taxon>Cynoglossidae</taxon>
        <taxon>Cynoglossinae</taxon>
        <taxon>Cynoglossus</taxon>
    </lineage>
</organism>
<reference evidence="1" key="2">
    <citation type="submission" date="2025-08" db="UniProtKB">
        <authorList>
            <consortium name="Ensembl"/>
        </authorList>
    </citation>
    <scope>IDENTIFICATION</scope>
</reference>